<keyword evidence="1" id="KW-0456">Lyase</keyword>
<dbReference type="RefSeq" id="WP_128982528.1">
    <property type="nucleotide sequence ID" value="NZ_CP133762.1"/>
</dbReference>
<gene>
    <name evidence="3" type="ORF">RGF97_03280</name>
</gene>
<protein>
    <submittedName>
        <fullName evidence="3">Terpene synthase family protein</fullName>
    </submittedName>
</protein>
<accession>A0ABY9RPG5</accession>
<dbReference type="Pfam" id="PF19086">
    <property type="entry name" value="Terpene_syn_C_2"/>
    <property type="match status" value="1"/>
</dbReference>
<dbReference type="SUPFAM" id="SSF48576">
    <property type="entry name" value="Terpenoid synthases"/>
    <property type="match status" value="1"/>
</dbReference>
<evidence type="ECO:0000256" key="2">
    <source>
        <dbReference type="SAM" id="MobiDB-lite"/>
    </source>
</evidence>
<dbReference type="SFLD" id="SFLDG01020">
    <property type="entry name" value="Terpene_Cyclase_Like_2"/>
    <property type="match status" value="1"/>
</dbReference>
<dbReference type="Proteomes" id="UP001250858">
    <property type="component" value="Chromosome"/>
</dbReference>
<organism evidence="3 4">
    <name type="scientific">Streptomyces roseicoloratus</name>
    <dbReference type="NCBI Taxonomy" id="2508722"/>
    <lineage>
        <taxon>Bacteria</taxon>
        <taxon>Bacillati</taxon>
        <taxon>Actinomycetota</taxon>
        <taxon>Actinomycetes</taxon>
        <taxon>Kitasatosporales</taxon>
        <taxon>Streptomycetaceae</taxon>
        <taxon>Streptomyces</taxon>
    </lineage>
</organism>
<sequence>MTMPAIELPELWMPHPLRINPHLPGLRAESETWAREMGMLGGEEGWPDGRPDGRPEGPDRRAIWTGPQFRAMTVDQLTAWTLPDAAPDALRLNHRFNIWALAWDDYFANAFKRTGDFQGALEFTARLHAFLRPERDARLPEPVNAVERGIADLQQHLFPPRLAHWRQPFNQALARYVDAGVRELANSRAGRVPHLIDYAPFRRDSFAAHTAPYSVELATGARIPERVRHSRTVQGLLDAFMDVMGLANDIASYEREVHEERDVNNLVVVIAASMGIPLHEAVPAAVHMVNSRMRDFEDLRQGEIPLLARQFGLRHDERAQLDTWIGGACGFLSGLHAWYTGAPRYAEERCEGGTGLCAPAPPSL</sequence>
<dbReference type="InterPro" id="IPR034686">
    <property type="entry name" value="Terpene_cyclase-like_2"/>
</dbReference>
<name>A0ABY9RPG5_9ACTN</name>
<dbReference type="EMBL" id="CP133762">
    <property type="protein sequence ID" value="WMX44076.1"/>
    <property type="molecule type" value="Genomic_DNA"/>
</dbReference>
<proteinExistence type="predicted"/>
<keyword evidence="4" id="KW-1185">Reference proteome</keyword>
<reference evidence="3 4" key="1">
    <citation type="submission" date="2023-09" db="EMBL/GenBank/DDBJ databases">
        <title>Complete genome of Streptomyces roseicoloratus T14.</title>
        <authorList>
            <person name="Bashizi T."/>
            <person name="Kim M.-J."/>
            <person name="Lee G."/>
            <person name="Tagele S.B."/>
            <person name="Shin J.-H."/>
        </authorList>
    </citation>
    <scope>NUCLEOTIDE SEQUENCE [LARGE SCALE GENOMIC DNA]</scope>
    <source>
        <strain evidence="3 4">T14</strain>
    </source>
</reference>
<evidence type="ECO:0000313" key="4">
    <source>
        <dbReference type="Proteomes" id="UP001250858"/>
    </source>
</evidence>
<dbReference type="SFLD" id="SFLDS00005">
    <property type="entry name" value="Isoprenoid_Synthase_Type_I"/>
    <property type="match status" value="1"/>
</dbReference>
<evidence type="ECO:0000313" key="3">
    <source>
        <dbReference type="EMBL" id="WMX44076.1"/>
    </source>
</evidence>
<feature type="compositionally biased region" description="Basic and acidic residues" evidence="2">
    <location>
        <begin position="47"/>
        <end position="60"/>
    </location>
</feature>
<evidence type="ECO:0000256" key="1">
    <source>
        <dbReference type="ARBA" id="ARBA00023239"/>
    </source>
</evidence>
<dbReference type="InterPro" id="IPR008949">
    <property type="entry name" value="Isoprenoid_synthase_dom_sf"/>
</dbReference>
<feature type="region of interest" description="Disordered" evidence="2">
    <location>
        <begin position="39"/>
        <end position="60"/>
    </location>
</feature>
<dbReference type="Gene3D" id="1.10.600.10">
    <property type="entry name" value="Farnesyl Diphosphate Synthase"/>
    <property type="match status" value="1"/>
</dbReference>